<dbReference type="OrthoDB" id="5188278at2"/>
<dbReference type="AlphaFoldDB" id="A0A4S8PJH2"/>
<reference evidence="1 2" key="1">
    <citation type="journal article" date="2018" name="Int. J. Syst. Evol. Microbiol.">
        <title>Glycomyces paridis sp. nov., isolated from the medicinal plant Paris polyphylla.</title>
        <authorList>
            <person name="Fang X.M."/>
            <person name="Bai J.L."/>
            <person name="Su J."/>
            <person name="Zhao L.L."/>
            <person name="Liu H.Y."/>
            <person name="Ma B.P."/>
            <person name="Zhang Y.Q."/>
            <person name="Yu L.Y."/>
        </authorList>
    </citation>
    <scope>NUCLEOTIDE SEQUENCE [LARGE SCALE GENOMIC DNA]</scope>
    <source>
        <strain evidence="1 2">CPCC 204357</strain>
    </source>
</reference>
<sequence length="151" mass="15942">MNYRYLSTDDADAVLESKHPQARRLPALSDLLEGDLLWDQPARTLVYVVDSWIDGMGYGRRLHTCAAWNVTGDKDLAFGFSKAAKTADPDLVTAAADEILDIVAAGVAAADDAAASAAITAVLHSGLAESPSRKPMFAALRAQQAARTVAG</sequence>
<dbReference type="EMBL" id="STGX01000008">
    <property type="protein sequence ID" value="THV28444.1"/>
    <property type="molecule type" value="Genomic_DNA"/>
</dbReference>
<dbReference type="Proteomes" id="UP000305792">
    <property type="component" value="Unassembled WGS sequence"/>
</dbReference>
<gene>
    <name evidence="1" type="ORF">E9998_12655</name>
</gene>
<name>A0A4S8PJH2_9ACTN</name>
<dbReference type="RefSeq" id="WP_136530055.1">
    <property type="nucleotide sequence ID" value="NZ_STGX01000008.1"/>
</dbReference>
<keyword evidence="2" id="KW-1185">Reference proteome</keyword>
<organism evidence="1 2">
    <name type="scientific">Glycomyces paridis</name>
    <dbReference type="NCBI Taxonomy" id="2126555"/>
    <lineage>
        <taxon>Bacteria</taxon>
        <taxon>Bacillati</taxon>
        <taxon>Actinomycetota</taxon>
        <taxon>Actinomycetes</taxon>
        <taxon>Glycomycetales</taxon>
        <taxon>Glycomycetaceae</taxon>
        <taxon>Glycomyces</taxon>
    </lineage>
</organism>
<comment type="caution">
    <text evidence="1">The sequence shown here is derived from an EMBL/GenBank/DDBJ whole genome shotgun (WGS) entry which is preliminary data.</text>
</comment>
<evidence type="ECO:0000313" key="1">
    <source>
        <dbReference type="EMBL" id="THV28444.1"/>
    </source>
</evidence>
<protein>
    <submittedName>
        <fullName evidence="1">Uncharacterized protein</fullName>
    </submittedName>
</protein>
<proteinExistence type="predicted"/>
<evidence type="ECO:0000313" key="2">
    <source>
        <dbReference type="Proteomes" id="UP000305792"/>
    </source>
</evidence>
<accession>A0A4S8PJH2</accession>